<dbReference type="PANTHER" id="PTHR20959">
    <property type="entry name" value="TRANSPORT AND GOLGI ORGANIZATION PROTEIN 6 FAMILY MEMBER"/>
    <property type="match status" value="1"/>
</dbReference>
<evidence type="ECO:0000259" key="3">
    <source>
        <dbReference type="Pfam" id="PF10363"/>
    </source>
</evidence>
<comment type="similarity">
    <text evidence="1">Belongs to the Tango6 family.</text>
</comment>
<protein>
    <recommendedName>
        <fullName evidence="6">RNA polymerase II assembly factor Rtp1 C-terminal domain-containing protein</fullName>
    </recommendedName>
</protein>
<dbReference type="PANTHER" id="PTHR20959:SF1">
    <property type="entry name" value="TRANSPORT AND GOLGI ORGANIZATION PROTEIN 6 HOMOLOG"/>
    <property type="match status" value="1"/>
</dbReference>
<organism evidence="4 5">
    <name type="scientific">Glonium stellatum</name>
    <dbReference type="NCBI Taxonomy" id="574774"/>
    <lineage>
        <taxon>Eukaryota</taxon>
        <taxon>Fungi</taxon>
        <taxon>Dikarya</taxon>
        <taxon>Ascomycota</taxon>
        <taxon>Pezizomycotina</taxon>
        <taxon>Dothideomycetes</taxon>
        <taxon>Pleosporomycetidae</taxon>
        <taxon>Gloniales</taxon>
        <taxon>Gloniaceae</taxon>
        <taxon>Glonium</taxon>
    </lineage>
</organism>
<evidence type="ECO:0000313" key="5">
    <source>
        <dbReference type="Proteomes" id="UP000250140"/>
    </source>
</evidence>
<gene>
    <name evidence="4" type="ORF">AOQ84DRAFT_306307</name>
</gene>
<feature type="domain" description="RNA polymerase II assembly factor Rtp1 C-terminal" evidence="3">
    <location>
        <begin position="694"/>
        <end position="809"/>
    </location>
</feature>
<sequence length="1075" mass="119187">MPNTGEEKGRGWLVKQALTLLLDIHQADQAEEADSSYDGMLVGIVYGLIDFVILQGILPSLSSGVAFARRPRSVLVAAASTRTDPDYALLVEVATNLLSVFRLRGVGIEPLVSQRALPDIISAVAELGFSPNVNDDTHVAFQSQYTELLDHTPTSRLFPVLSSFVHQDTPPWLRSHLSRSLSLLPLRPHGVRQTIEFISLSHSLSPPALSDEKPQSLSQGPPISLEAIIQASKLLSLVPKNMKPEEWFDTLAPQLWDLIDGEGKPEMGKAAGHIIASGILGRKSLGAPGMTGWKLFAEPILHAFSPPLEKRSLIEMAKLSSGRDPLLETVLVPEEDLMLALKRLATITSSHPHPGFIRRLVSPILLPLWGMMDYARLPRAPEPKRKRSLLDSAWVGLTRTILLRYFRLSADTKNIDILASNILWDGESTWTYGPGSGGGIEIRYRRTDKGSLENMGDMLARIERLDERVSTFVGLLSEANVDDGTVSTIFLNVTRRWLLIGRTQKSNSLSLGDEDYDPLEALCNAKLSEAMARELKQKFAARPEHIMELIKQLLEEYIQRCKSVSTRHGNLNEAKYASLGDIVHGKDNAFGHASENKPQPHGMDPDSEDLVSFSLSLLNALVSSSDFQKIPEIFAVVSGILPFLQYLSEDHPNVPKSSTITRSAADLIIIITSNLGTTSLTTEDPVAVFRTTLNTALTGLTSSDPPSRAWALSNLRAIITNPACSTIIDVPSTTHLILSASITDSDSYVYTAAVPVLVALATTSLHLVTRILADAFLDVDEQSLDLRNKNGVSGLEFRLRIGEAINGIVLENKVWDKDEEMTRREYDLQLISEATLTLASRRGQRPKTLSIREEAVRRELQEREEGEKAWGGPIPVLYPEEKETTRQQEEREALERVVKGWEDTAGEEDVRVRTSALSILGLILEHRLEMVQQRTVDMAVEIMLSILVLETDPEKSILRRAATLISMSLLRGMDKALEQRSECKVGLETEKLSEVERVLKWAYYEDLDDMVRDYAGSVLEELATWRMKSWLGLGAEGALEAPRFELEGRLRGLAVNPQLHHEGKTQTNPKIEEIE</sequence>
<dbReference type="AlphaFoldDB" id="A0A8E2JLM0"/>
<dbReference type="EMBL" id="KV751099">
    <property type="protein sequence ID" value="OCL01622.1"/>
    <property type="molecule type" value="Genomic_DNA"/>
</dbReference>
<dbReference type="InterPro" id="IPR019451">
    <property type="entry name" value="Rtp1_C1"/>
</dbReference>
<feature type="domain" description="RNA polymerase II assembly factor Rtp1 C-terminal" evidence="2">
    <location>
        <begin position="993"/>
        <end position="1022"/>
    </location>
</feature>
<reference evidence="4 5" key="1">
    <citation type="journal article" date="2016" name="Nat. Commun.">
        <title>Ectomycorrhizal ecology is imprinted in the genome of the dominant symbiotic fungus Cenococcum geophilum.</title>
        <authorList>
            <consortium name="DOE Joint Genome Institute"/>
            <person name="Peter M."/>
            <person name="Kohler A."/>
            <person name="Ohm R.A."/>
            <person name="Kuo A."/>
            <person name="Krutzmann J."/>
            <person name="Morin E."/>
            <person name="Arend M."/>
            <person name="Barry K.W."/>
            <person name="Binder M."/>
            <person name="Choi C."/>
            <person name="Clum A."/>
            <person name="Copeland A."/>
            <person name="Grisel N."/>
            <person name="Haridas S."/>
            <person name="Kipfer T."/>
            <person name="LaButti K."/>
            <person name="Lindquist E."/>
            <person name="Lipzen A."/>
            <person name="Maire R."/>
            <person name="Meier B."/>
            <person name="Mihaltcheva S."/>
            <person name="Molinier V."/>
            <person name="Murat C."/>
            <person name="Poggeler S."/>
            <person name="Quandt C.A."/>
            <person name="Sperisen C."/>
            <person name="Tritt A."/>
            <person name="Tisserant E."/>
            <person name="Crous P.W."/>
            <person name="Henrissat B."/>
            <person name="Nehls U."/>
            <person name="Egli S."/>
            <person name="Spatafora J.W."/>
            <person name="Grigoriev I.V."/>
            <person name="Martin F.M."/>
        </authorList>
    </citation>
    <scope>NUCLEOTIDE SEQUENCE [LARGE SCALE GENOMIC DNA]</scope>
    <source>
        <strain evidence="4 5">CBS 207.34</strain>
    </source>
</reference>
<evidence type="ECO:0000313" key="4">
    <source>
        <dbReference type="EMBL" id="OCL01622.1"/>
    </source>
</evidence>
<evidence type="ECO:0000259" key="2">
    <source>
        <dbReference type="Pfam" id="PF10304"/>
    </source>
</evidence>
<keyword evidence="5" id="KW-1185">Reference proteome</keyword>
<dbReference type="SUPFAM" id="SSF48371">
    <property type="entry name" value="ARM repeat"/>
    <property type="match status" value="1"/>
</dbReference>
<name>A0A8E2JLM0_9PEZI</name>
<proteinExistence type="inferred from homology"/>
<dbReference type="InterPro" id="IPR039600">
    <property type="entry name" value="TANGO6/Rtp1"/>
</dbReference>
<dbReference type="Pfam" id="PF10363">
    <property type="entry name" value="RTP1_C1"/>
    <property type="match status" value="1"/>
</dbReference>
<dbReference type="OrthoDB" id="39591at2759"/>
<dbReference type="Pfam" id="PF10304">
    <property type="entry name" value="RTP1_C2"/>
    <property type="match status" value="1"/>
</dbReference>
<evidence type="ECO:0000256" key="1">
    <source>
        <dbReference type="ARBA" id="ARBA00005724"/>
    </source>
</evidence>
<evidence type="ECO:0008006" key="6">
    <source>
        <dbReference type="Google" id="ProtNLM"/>
    </source>
</evidence>
<dbReference type="Proteomes" id="UP000250140">
    <property type="component" value="Unassembled WGS sequence"/>
</dbReference>
<accession>A0A8E2JLM0</accession>
<dbReference type="GO" id="GO:0009306">
    <property type="term" value="P:protein secretion"/>
    <property type="evidence" value="ECO:0007669"/>
    <property type="project" value="TreeGrafter"/>
</dbReference>
<dbReference type="InterPro" id="IPR019414">
    <property type="entry name" value="Rtp1_C2"/>
</dbReference>
<dbReference type="InterPro" id="IPR016024">
    <property type="entry name" value="ARM-type_fold"/>
</dbReference>